<dbReference type="AlphaFoldDB" id="B4FL78"/>
<accession>B4FL78</accession>
<reference evidence="1" key="1">
    <citation type="journal article" date="2009" name="PLoS Genet.">
        <title>Sequencing, mapping, and analysis of 27,455 maize full-length cDNAs.</title>
        <authorList>
            <person name="Soderlund C."/>
            <person name="Descour A."/>
            <person name="Kudrna D."/>
            <person name="Bomhoff M."/>
            <person name="Boyd L."/>
            <person name="Currie J."/>
            <person name="Angelova A."/>
            <person name="Collura K."/>
            <person name="Wissotski M."/>
            <person name="Ashley E."/>
            <person name="Morrow D."/>
            <person name="Fernandes J."/>
            <person name="Walbot V."/>
            <person name="Yu Y."/>
        </authorList>
    </citation>
    <scope>NUCLEOTIDE SEQUENCE</scope>
    <source>
        <strain evidence="1">B73</strain>
    </source>
</reference>
<organism evidence="1">
    <name type="scientific">Zea mays</name>
    <name type="common">Maize</name>
    <dbReference type="NCBI Taxonomy" id="4577"/>
    <lineage>
        <taxon>Eukaryota</taxon>
        <taxon>Viridiplantae</taxon>
        <taxon>Streptophyta</taxon>
        <taxon>Embryophyta</taxon>
        <taxon>Tracheophyta</taxon>
        <taxon>Spermatophyta</taxon>
        <taxon>Magnoliopsida</taxon>
        <taxon>Liliopsida</taxon>
        <taxon>Poales</taxon>
        <taxon>Poaceae</taxon>
        <taxon>PACMAD clade</taxon>
        <taxon>Panicoideae</taxon>
        <taxon>Andropogonodae</taxon>
        <taxon>Andropogoneae</taxon>
        <taxon>Tripsacinae</taxon>
        <taxon>Zea</taxon>
    </lineage>
</organism>
<dbReference type="EMBL" id="BT037866">
    <property type="protein sequence ID" value="ACF82871.1"/>
    <property type="molecule type" value="mRNA"/>
</dbReference>
<name>B4FL78_MAIZE</name>
<sequence>MSGSYTRQSSVVVAASTSTTTTILEQEQGLGEEEEAEIDFVAPDDLHVEDDYGQAVQMLKLLQLQVIWVA</sequence>
<evidence type="ECO:0000313" key="1">
    <source>
        <dbReference type="EMBL" id="ACF82871.1"/>
    </source>
</evidence>
<protein>
    <submittedName>
        <fullName evidence="1">Uncharacterized protein</fullName>
    </submittedName>
</protein>
<proteinExistence type="evidence at transcript level"/>